<accession>A0AAW1TGN1</accession>
<evidence type="ECO:0000313" key="2">
    <source>
        <dbReference type="Proteomes" id="UP001485043"/>
    </source>
</evidence>
<keyword evidence="2" id="KW-1185">Reference proteome</keyword>
<sequence>MFKFRIDGHQVATVHGALSRPRLKGPRSVPLLLGSAEGPQKMAAFRSSSTAALVGLVLLLASQGTLSQSTSCPANMGAGNTGCGNTGSGNVGDYNAGSGNMGYCNQGSGLIGTGLPIQLKGPNHSSICRISSNNCHITGLRTAACSLLGQDDGPKNEPITAQESVMTCSYL</sequence>
<dbReference type="EMBL" id="JALJOV010000011">
    <property type="protein sequence ID" value="KAK9868804.1"/>
    <property type="molecule type" value="Genomic_DNA"/>
</dbReference>
<gene>
    <name evidence="1" type="ORF">WJX84_001209</name>
</gene>
<comment type="caution">
    <text evidence="1">The sequence shown here is derived from an EMBL/GenBank/DDBJ whole genome shotgun (WGS) entry which is preliminary data.</text>
</comment>
<dbReference type="AlphaFoldDB" id="A0AAW1TGN1"/>
<name>A0AAW1TGN1_9CHLO</name>
<protein>
    <submittedName>
        <fullName evidence="1">Uncharacterized protein</fullName>
    </submittedName>
</protein>
<dbReference type="Pfam" id="PF01469">
    <property type="entry name" value="Pentapeptide_2"/>
    <property type="match status" value="1"/>
</dbReference>
<dbReference type="Proteomes" id="UP001485043">
    <property type="component" value="Unassembled WGS sequence"/>
</dbReference>
<dbReference type="InterPro" id="IPR002989">
    <property type="entry name" value="Mycobac_pentapep"/>
</dbReference>
<reference evidence="1 2" key="1">
    <citation type="journal article" date="2024" name="Nat. Commun.">
        <title>Phylogenomics reveals the evolutionary origins of lichenization in chlorophyte algae.</title>
        <authorList>
            <person name="Puginier C."/>
            <person name="Libourel C."/>
            <person name="Otte J."/>
            <person name="Skaloud P."/>
            <person name="Haon M."/>
            <person name="Grisel S."/>
            <person name="Petersen M."/>
            <person name="Berrin J.G."/>
            <person name="Delaux P.M."/>
            <person name="Dal Grande F."/>
            <person name="Keller J."/>
        </authorList>
    </citation>
    <scope>NUCLEOTIDE SEQUENCE [LARGE SCALE GENOMIC DNA]</scope>
    <source>
        <strain evidence="1 2">SAG 2523</strain>
    </source>
</reference>
<organism evidence="1 2">
    <name type="scientific">Apatococcus fuscideae</name>
    <dbReference type="NCBI Taxonomy" id="2026836"/>
    <lineage>
        <taxon>Eukaryota</taxon>
        <taxon>Viridiplantae</taxon>
        <taxon>Chlorophyta</taxon>
        <taxon>core chlorophytes</taxon>
        <taxon>Trebouxiophyceae</taxon>
        <taxon>Chlorellales</taxon>
        <taxon>Chlorellaceae</taxon>
        <taxon>Apatococcus</taxon>
    </lineage>
</organism>
<proteinExistence type="predicted"/>
<evidence type="ECO:0000313" key="1">
    <source>
        <dbReference type="EMBL" id="KAK9868804.1"/>
    </source>
</evidence>